<feature type="compositionally biased region" description="Basic and acidic residues" evidence="1">
    <location>
        <begin position="483"/>
        <end position="497"/>
    </location>
</feature>
<comment type="caution">
    <text evidence="4">The sequence shown here is derived from an EMBL/GenBank/DDBJ whole genome shotgun (WGS) entry which is preliminary data.</text>
</comment>
<keyword evidence="2" id="KW-0812">Transmembrane</keyword>
<reference evidence="4 5" key="1">
    <citation type="submission" date="2022-05" db="EMBL/GenBank/DDBJ databases">
        <authorList>
            <consortium name="Genoscope - CEA"/>
            <person name="William W."/>
        </authorList>
    </citation>
    <scope>NUCLEOTIDE SEQUENCE [LARGE SCALE GENOMIC DNA]</scope>
</reference>
<keyword evidence="2" id="KW-1133">Transmembrane helix</keyword>
<evidence type="ECO:0000256" key="2">
    <source>
        <dbReference type="SAM" id="Phobius"/>
    </source>
</evidence>
<feature type="transmembrane region" description="Helical" evidence="2">
    <location>
        <begin position="454"/>
        <end position="475"/>
    </location>
</feature>
<gene>
    <name evidence="4" type="ORF">PMEA_00005120</name>
</gene>
<feature type="region of interest" description="Disordered" evidence="1">
    <location>
        <begin position="1127"/>
        <end position="1158"/>
    </location>
</feature>
<feature type="compositionally biased region" description="Polar residues" evidence="1">
    <location>
        <begin position="325"/>
        <end position="343"/>
    </location>
</feature>
<evidence type="ECO:0000313" key="4">
    <source>
        <dbReference type="EMBL" id="CAH3112361.1"/>
    </source>
</evidence>
<feature type="compositionally biased region" description="Polar residues" evidence="1">
    <location>
        <begin position="1065"/>
        <end position="1075"/>
    </location>
</feature>
<evidence type="ECO:0000256" key="1">
    <source>
        <dbReference type="SAM" id="MobiDB-lite"/>
    </source>
</evidence>
<sequence>MKTLCLALICQCFVTFTLEQSFEILRRSNGRDSFDIPSSVCNPKGPNPAVRCKTLGAFNRRRKKCSCLCPGRNATFMFHQKKWSCLPNAQGRSHYYRGCSYTAAFTRESGDRRIPSIGIGERRDMTLRPVFGFWSLWTCSLNIPMSWFADCWDTRHRLSQYSNIVTKLFKIGQQKPANPYYLRVNRNVPGTNLFQGKIMNFMVECTLQIGRSLLRTRSCMLFKLEGKTTCPVIKPVITSSSSLPSLTSSPASLTSSNSLSSTVTASTQISHGVTPTTIAVQSSISGTSLFPTASATYRIISESSLKASTLQPTISKIHPQASNSNLHVSAMSPTPSLSQSIASEASPEVPETQPTMSEIAPAPLDTRERSVTEPAFEGPSTQVTIKTISASASVPDTQPTVAKIVPTESTAPVTDPETARTLDQVDPNNNNTAPKTFPSKAPPSIGSKDLSSSVFITGIAAALVFAAVIAVIIAYRRHYSNERRRSNSIETVSDRTTETIVMSPRRKRSHPSDKDNSNNNTLGFKNQTQRTSTNSVPAWLTDLYQSHVNGSLEEEDSTSHLYAPLDIPTIAAEFHPEPFYHVLEKPEKPLDHASEKNRHDASTHCNKREPFYYVLEGPYLDDTEKPPQRGTISLEEPIYCTLDEVYPRRSGSSHDTGKNDSIYNVLDRRYFKSSKVPDHYVFVSPRGDILNRLETLPKDASSTPSNDGPRCDYMERHKVLDKRFFEESEVADHYVKIFPFTLDNTIRRIDSNSSRKSSLGRLSTNGHLEECYFRRSNIPSQYVNVLDVQGFSALEKLGSSLNSLRRNSYVHSTPNSLERLDCALKGTDEPEYSSWRELYLRGNVVPSERGPSALEELNSNPNSLRKTACVHSSLNSLERLDCALKSPDEPDYCLMMENYLKGNVALSKQGFSALEELRSNPNSLGRISFVHSNTNSLERLGYALECPDEPDYCPMMENYSRAKVALTGQGFGALEELSSQQSSLKRTICIQSNPNSLERLDSALGSLSEPEYRFMGERYLRSKKAPNRQDSGALGELSSNPSSLRRPKCVHSDPNSLDRADPALNYTNEPNNGSSMDCYLGDNATLNKGDPSVLEKLTSNPNSLRRLVEFPNKPNYNSSMERYLRENAPLKRRGSSALEDLISSNPNSLGRPDRVHSKRNSLERSDYVLECPDEPEYKSWMELKMYLRGNIALREQVSSALEELHVNPNSLENNDQNSLKGSDRALECPNKPECISDIFVTRGESGDSTEDVDLNALKPTDREERNCANCYQGITFRRGAVMRKDNAKKRSEQPTD</sequence>
<proteinExistence type="predicted"/>
<protein>
    <submittedName>
        <fullName evidence="4">Uncharacterized protein</fullName>
    </submittedName>
</protein>
<feature type="region of interest" description="Disordered" evidence="1">
    <location>
        <begin position="1022"/>
        <end position="1078"/>
    </location>
</feature>
<evidence type="ECO:0000313" key="5">
    <source>
        <dbReference type="Proteomes" id="UP001159428"/>
    </source>
</evidence>
<dbReference type="Proteomes" id="UP001159428">
    <property type="component" value="Unassembled WGS sequence"/>
</dbReference>
<feature type="chain" id="PRO_5043392758" evidence="3">
    <location>
        <begin position="20"/>
        <end position="1296"/>
    </location>
</feature>
<feature type="region of interest" description="Disordered" evidence="1">
    <location>
        <begin position="399"/>
        <end position="447"/>
    </location>
</feature>
<keyword evidence="3" id="KW-0732">Signal</keyword>
<organism evidence="4 5">
    <name type="scientific">Pocillopora meandrina</name>
    <dbReference type="NCBI Taxonomy" id="46732"/>
    <lineage>
        <taxon>Eukaryota</taxon>
        <taxon>Metazoa</taxon>
        <taxon>Cnidaria</taxon>
        <taxon>Anthozoa</taxon>
        <taxon>Hexacorallia</taxon>
        <taxon>Scleractinia</taxon>
        <taxon>Astrocoeniina</taxon>
        <taxon>Pocilloporidae</taxon>
        <taxon>Pocillopora</taxon>
    </lineage>
</organism>
<feature type="compositionally biased region" description="Polar residues" evidence="1">
    <location>
        <begin position="517"/>
        <end position="532"/>
    </location>
</feature>
<feature type="region of interest" description="Disordered" evidence="1">
    <location>
        <begin position="325"/>
        <end position="383"/>
    </location>
</feature>
<feature type="region of interest" description="Disordered" evidence="1">
    <location>
        <begin position="483"/>
        <end position="532"/>
    </location>
</feature>
<keyword evidence="2" id="KW-0472">Membrane</keyword>
<feature type="signal peptide" evidence="3">
    <location>
        <begin position="1"/>
        <end position="19"/>
    </location>
</feature>
<evidence type="ECO:0000256" key="3">
    <source>
        <dbReference type="SAM" id="SignalP"/>
    </source>
</evidence>
<accession>A0AAU9WCJ7</accession>
<name>A0AAU9WCJ7_9CNID</name>
<keyword evidence="5" id="KW-1185">Reference proteome</keyword>
<dbReference type="EMBL" id="CALNXJ010000013">
    <property type="protein sequence ID" value="CAH3112361.1"/>
    <property type="molecule type" value="Genomic_DNA"/>
</dbReference>